<comment type="catalytic activity">
    <reaction evidence="10 11">
        <text>D-alanyl-D-alanine + UDP-N-acetyl-alpha-D-muramoyl-L-alanyl-gamma-D-glutamyl-meso-2,6-diaminopimelate + ATP = UDP-N-acetyl-alpha-D-muramoyl-L-alanyl-gamma-D-glutamyl-meso-2,6-diaminopimeloyl-D-alanyl-D-alanine + ADP + phosphate + H(+)</text>
        <dbReference type="Rhea" id="RHEA:28374"/>
        <dbReference type="ChEBI" id="CHEBI:15378"/>
        <dbReference type="ChEBI" id="CHEBI:30616"/>
        <dbReference type="ChEBI" id="CHEBI:43474"/>
        <dbReference type="ChEBI" id="CHEBI:57822"/>
        <dbReference type="ChEBI" id="CHEBI:61386"/>
        <dbReference type="ChEBI" id="CHEBI:83905"/>
        <dbReference type="ChEBI" id="CHEBI:456216"/>
        <dbReference type="EC" id="6.3.2.10"/>
    </reaction>
</comment>
<accession>A0ABV6BBH1</accession>
<keyword evidence="16" id="KW-1185">Reference proteome</keyword>
<dbReference type="SUPFAM" id="SSF53623">
    <property type="entry name" value="MurD-like peptide ligases, catalytic domain"/>
    <property type="match status" value="1"/>
</dbReference>
<sequence>MITLMASEIATALSARLVGADVAINSVSTDSRHIAPGDLFIALQGPNFDGHKFAEEVVNKGACALVVTRQLDVPVPQFIVADTRIALGQLGALVKSKLQLKTVAVTGSVGKTTVKEMMAAILSRIGNVLATAGNFNNEIGVPLTLLRLNESHNFAVMELGANHLGEIAYTSSLVKPDVAMITIVAPAHIEGFGDIFGVARAKGEIYSGLSAGGTAILPLDSDYYGYWLPKVQHLNVQSFSATQHADIYADNIELDAEGCAGFELHTPQGHCFVQLTLPGKHNVHNALAATAAALALGASLTDVQLGLAAMQPVKGRINVYQPKAGLRIIDDTYNANVESAKAAIDLLASYGGQRYLVLGDMGELGPDARIYHEEVGIHAKQAGINGLFTLGVLSQNASEQFHQQGAHFSSREHLLSKLYALLQNKEEVSILVKGSRSARMELVVQDLLERCQQETSAC</sequence>
<dbReference type="Gene3D" id="3.40.1190.10">
    <property type="entry name" value="Mur-like, catalytic domain"/>
    <property type="match status" value="1"/>
</dbReference>
<dbReference type="Pfam" id="PF08245">
    <property type="entry name" value="Mur_ligase_M"/>
    <property type="match status" value="1"/>
</dbReference>
<dbReference type="Gene3D" id="3.90.190.20">
    <property type="entry name" value="Mur ligase, C-terminal domain"/>
    <property type="match status" value="1"/>
</dbReference>
<keyword evidence="6 10" id="KW-0133">Cell shape</keyword>
<dbReference type="Gene3D" id="3.40.1390.10">
    <property type="entry name" value="MurE/MurF, N-terminal domain"/>
    <property type="match status" value="1"/>
</dbReference>
<evidence type="ECO:0000313" key="15">
    <source>
        <dbReference type="EMBL" id="MFC0047422.1"/>
    </source>
</evidence>
<evidence type="ECO:0000256" key="2">
    <source>
        <dbReference type="ARBA" id="ARBA00022598"/>
    </source>
</evidence>
<dbReference type="NCBIfam" id="TIGR01143">
    <property type="entry name" value="murF"/>
    <property type="match status" value="1"/>
</dbReference>
<keyword evidence="8 10" id="KW-0131">Cell cycle</keyword>
<evidence type="ECO:0000256" key="9">
    <source>
        <dbReference type="ARBA" id="ARBA00023316"/>
    </source>
</evidence>
<evidence type="ECO:0000259" key="14">
    <source>
        <dbReference type="Pfam" id="PF08245"/>
    </source>
</evidence>
<dbReference type="EMBL" id="JBHLXP010000001">
    <property type="protein sequence ID" value="MFC0047422.1"/>
    <property type="molecule type" value="Genomic_DNA"/>
</dbReference>
<protein>
    <recommendedName>
        <fullName evidence="10 11">UDP-N-acetylmuramoyl-tripeptide--D-alanyl-D-alanine ligase</fullName>
        <ecNumber evidence="10 11">6.3.2.10</ecNumber>
    </recommendedName>
    <alternativeName>
        <fullName evidence="10">D-alanyl-D-alanine-adding enzyme</fullName>
    </alternativeName>
</protein>
<feature type="domain" description="Mur ligase N-terminal catalytic" evidence="12">
    <location>
        <begin position="24"/>
        <end position="74"/>
    </location>
</feature>
<comment type="caution">
    <text evidence="15">The sequence shown here is derived from an EMBL/GenBank/DDBJ whole genome shotgun (WGS) entry which is preliminary data.</text>
</comment>
<feature type="binding site" evidence="10">
    <location>
        <begin position="107"/>
        <end position="113"/>
    </location>
    <ligand>
        <name>ATP</name>
        <dbReference type="ChEBI" id="CHEBI:30616"/>
    </ligand>
</feature>
<feature type="domain" description="Mur ligase C-terminal" evidence="13">
    <location>
        <begin position="315"/>
        <end position="436"/>
    </location>
</feature>
<dbReference type="InterPro" id="IPR000713">
    <property type="entry name" value="Mur_ligase_N"/>
</dbReference>
<keyword evidence="4 10" id="KW-0547">Nucleotide-binding</keyword>
<evidence type="ECO:0000259" key="12">
    <source>
        <dbReference type="Pfam" id="PF01225"/>
    </source>
</evidence>
<evidence type="ECO:0000256" key="4">
    <source>
        <dbReference type="ARBA" id="ARBA00022741"/>
    </source>
</evidence>
<comment type="subcellular location">
    <subcellularLocation>
        <location evidence="10 11">Cytoplasm</location>
    </subcellularLocation>
</comment>
<dbReference type="InterPro" id="IPR013221">
    <property type="entry name" value="Mur_ligase_cen"/>
</dbReference>
<dbReference type="InterPro" id="IPR036565">
    <property type="entry name" value="Mur-like_cat_sf"/>
</dbReference>
<dbReference type="Proteomes" id="UP001589813">
    <property type="component" value="Unassembled WGS sequence"/>
</dbReference>
<dbReference type="EC" id="6.3.2.10" evidence="10 11"/>
<comment type="function">
    <text evidence="10 11">Involved in cell wall formation. Catalyzes the final step in the synthesis of UDP-N-acetylmuramoyl-pentapeptide, the precursor of murein.</text>
</comment>
<dbReference type="SUPFAM" id="SSF53244">
    <property type="entry name" value="MurD-like peptide ligases, peptide-binding domain"/>
    <property type="match status" value="1"/>
</dbReference>
<name>A0ABV6BBH1_9GAMM</name>
<dbReference type="InterPro" id="IPR004101">
    <property type="entry name" value="Mur_ligase_C"/>
</dbReference>
<evidence type="ECO:0000256" key="3">
    <source>
        <dbReference type="ARBA" id="ARBA00022618"/>
    </source>
</evidence>
<keyword evidence="7 10" id="KW-0573">Peptidoglycan synthesis</keyword>
<dbReference type="InterPro" id="IPR035911">
    <property type="entry name" value="MurE/MurF_N"/>
</dbReference>
<dbReference type="Pfam" id="PF01225">
    <property type="entry name" value="Mur_ligase"/>
    <property type="match status" value="1"/>
</dbReference>
<dbReference type="InterPro" id="IPR051046">
    <property type="entry name" value="MurCDEF_CellWall_CoF430Synth"/>
</dbReference>
<dbReference type="GO" id="GO:0047480">
    <property type="term" value="F:UDP-N-acetylmuramoyl-tripeptide-D-alanyl-D-alanine ligase activity"/>
    <property type="evidence" value="ECO:0007669"/>
    <property type="project" value="UniProtKB-EC"/>
</dbReference>
<evidence type="ECO:0000313" key="16">
    <source>
        <dbReference type="Proteomes" id="UP001589813"/>
    </source>
</evidence>
<evidence type="ECO:0000256" key="11">
    <source>
        <dbReference type="RuleBase" id="RU004136"/>
    </source>
</evidence>
<gene>
    <name evidence="10 15" type="primary">murF</name>
    <name evidence="15" type="ORF">ACFFJP_03840</name>
</gene>
<dbReference type="RefSeq" id="WP_377240699.1">
    <property type="nucleotide sequence ID" value="NZ_JBHLXP010000001.1"/>
</dbReference>
<evidence type="ECO:0000256" key="7">
    <source>
        <dbReference type="ARBA" id="ARBA00022984"/>
    </source>
</evidence>
<dbReference type="SUPFAM" id="SSF63418">
    <property type="entry name" value="MurE/MurF N-terminal domain"/>
    <property type="match status" value="1"/>
</dbReference>
<dbReference type="PANTHER" id="PTHR43024:SF1">
    <property type="entry name" value="UDP-N-ACETYLMURAMOYL-TRIPEPTIDE--D-ALANYL-D-ALANINE LIGASE"/>
    <property type="match status" value="1"/>
</dbReference>
<dbReference type="HAMAP" id="MF_02019">
    <property type="entry name" value="MurF"/>
    <property type="match status" value="1"/>
</dbReference>
<dbReference type="PANTHER" id="PTHR43024">
    <property type="entry name" value="UDP-N-ACETYLMURAMOYL-TRIPEPTIDE--D-ALANYL-D-ALANINE LIGASE"/>
    <property type="match status" value="1"/>
</dbReference>
<keyword evidence="3 10" id="KW-0132">Cell division</keyword>
<keyword evidence="5 10" id="KW-0067">ATP-binding</keyword>
<dbReference type="Pfam" id="PF02875">
    <property type="entry name" value="Mur_ligase_C"/>
    <property type="match status" value="1"/>
</dbReference>
<comment type="pathway">
    <text evidence="10 11">Cell wall biogenesis; peptidoglycan biosynthesis.</text>
</comment>
<keyword evidence="2 10" id="KW-0436">Ligase</keyword>
<evidence type="ECO:0000259" key="13">
    <source>
        <dbReference type="Pfam" id="PF02875"/>
    </source>
</evidence>
<reference evidence="15 16" key="1">
    <citation type="submission" date="2024-09" db="EMBL/GenBank/DDBJ databases">
        <authorList>
            <person name="Sun Q."/>
            <person name="Mori K."/>
        </authorList>
    </citation>
    <scope>NUCLEOTIDE SEQUENCE [LARGE SCALE GENOMIC DNA]</scope>
    <source>
        <strain evidence="15 16">KCTC 23315</strain>
    </source>
</reference>
<keyword evidence="1 10" id="KW-0963">Cytoplasm</keyword>
<comment type="similarity">
    <text evidence="10">Belongs to the MurCDEF family. MurF subfamily.</text>
</comment>
<proteinExistence type="inferred from homology"/>
<organism evidence="15 16">
    <name type="scientific">Rheinheimera tilapiae</name>
    <dbReference type="NCBI Taxonomy" id="875043"/>
    <lineage>
        <taxon>Bacteria</taxon>
        <taxon>Pseudomonadati</taxon>
        <taxon>Pseudomonadota</taxon>
        <taxon>Gammaproteobacteria</taxon>
        <taxon>Chromatiales</taxon>
        <taxon>Chromatiaceae</taxon>
        <taxon>Rheinheimera</taxon>
    </lineage>
</organism>
<dbReference type="InterPro" id="IPR005863">
    <property type="entry name" value="UDP-N-AcMur_synth"/>
</dbReference>
<evidence type="ECO:0000256" key="10">
    <source>
        <dbReference type="HAMAP-Rule" id="MF_02019"/>
    </source>
</evidence>
<evidence type="ECO:0000256" key="1">
    <source>
        <dbReference type="ARBA" id="ARBA00022490"/>
    </source>
</evidence>
<feature type="domain" description="Mur ligase central" evidence="14">
    <location>
        <begin position="105"/>
        <end position="293"/>
    </location>
</feature>
<evidence type="ECO:0000256" key="8">
    <source>
        <dbReference type="ARBA" id="ARBA00023306"/>
    </source>
</evidence>
<keyword evidence="9 10" id="KW-0961">Cell wall biogenesis/degradation</keyword>
<evidence type="ECO:0000256" key="5">
    <source>
        <dbReference type="ARBA" id="ARBA00022840"/>
    </source>
</evidence>
<evidence type="ECO:0000256" key="6">
    <source>
        <dbReference type="ARBA" id="ARBA00022960"/>
    </source>
</evidence>
<dbReference type="InterPro" id="IPR036615">
    <property type="entry name" value="Mur_ligase_C_dom_sf"/>
</dbReference>